<organism evidence="1 2">
    <name type="scientific">Candidatus Magasanikbacteria bacterium GW2011_GWA2_42_32</name>
    <dbReference type="NCBI Taxonomy" id="1619039"/>
    <lineage>
        <taxon>Bacteria</taxon>
        <taxon>Candidatus Magasanikiibacteriota</taxon>
    </lineage>
</organism>
<reference evidence="1 2" key="1">
    <citation type="journal article" date="2015" name="Nature">
        <title>rRNA introns, odd ribosomes, and small enigmatic genomes across a large radiation of phyla.</title>
        <authorList>
            <person name="Brown C.T."/>
            <person name="Hug L.A."/>
            <person name="Thomas B.C."/>
            <person name="Sharon I."/>
            <person name="Castelle C.J."/>
            <person name="Singh A."/>
            <person name="Wilkins M.J."/>
            <person name="Williams K.H."/>
            <person name="Banfield J.F."/>
        </authorList>
    </citation>
    <scope>NUCLEOTIDE SEQUENCE [LARGE SCALE GENOMIC DNA]</scope>
</reference>
<dbReference type="Proteomes" id="UP000034837">
    <property type="component" value="Unassembled WGS sequence"/>
</dbReference>
<dbReference type="EMBL" id="LCDO01000038">
    <property type="protein sequence ID" value="KKS54214.1"/>
    <property type="molecule type" value="Genomic_DNA"/>
</dbReference>
<sequence length="86" mass="9575">MFFVKVSSKNTPLKGVFLGGEQRTNGRAKKEGVGGGNFLPVRLCHDSFVIAILKIGGLSFGERRFFVPAKLARQLHTNHVSFSQWR</sequence>
<protein>
    <submittedName>
        <fullName evidence="1">Uncharacterized protein</fullName>
    </submittedName>
</protein>
<dbReference type="AlphaFoldDB" id="A0A0G0ZZZ4"/>
<gene>
    <name evidence="1" type="ORF">UV20_C0038G0004</name>
</gene>
<name>A0A0G0ZZZ4_9BACT</name>
<evidence type="ECO:0000313" key="2">
    <source>
        <dbReference type="Proteomes" id="UP000034837"/>
    </source>
</evidence>
<comment type="caution">
    <text evidence="1">The sequence shown here is derived from an EMBL/GenBank/DDBJ whole genome shotgun (WGS) entry which is preliminary data.</text>
</comment>
<proteinExistence type="predicted"/>
<evidence type="ECO:0000313" key="1">
    <source>
        <dbReference type="EMBL" id="KKS54214.1"/>
    </source>
</evidence>
<accession>A0A0G0ZZZ4</accession>